<gene>
    <name evidence="1" type="ORF">ADICYQ_0336</name>
</gene>
<protein>
    <submittedName>
        <fullName evidence="1">Uncharacterized protein</fullName>
    </submittedName>
</protein>
<evidence type="ECO:0000313" key="1">
    <source>
        <dbReference type="EMBL" id="EPR71434.1"/>
    </source>
</evidence>
<comment type="caution">
    <text evidence="1">The sequence shown here is derived from an EMBL/GenBank/DDBJ whole genome shotgun (WGS) entry which is preliminary data.</text>
</comment>
<accession>S7WXC4</accession>
<dbReference type="STRING" id="641524.ADICYQ_0336"/>
<organism evidence="1 2">
    <name type="scientific">Cyclobacterium qasimii M12-11B</name>
    <dbReference type="NCBI Taxonomy" id="641524"/>
    <lineage>
        <taxon>Bacteria</taxon>
        <taxon>Pseudomonadati</taxon>
        <taxon>Bacteroidota</taxon>
        <taxon>Cytophagia</taxon>
        <taxon>Cytophagales</taxon>
        <taxon>Cyclobacteriaceae</taxon>
        <taxon>Cyclobacterium</taxon>
    </lineage>
</organism>
<sequence>MEINSFPGKVQKIPLNKLGLTKHSGPIVFSQTLKTKIK</sequence>
<name>S7WXC4_9BACT</name>
<evidence type="ECO:0000313" key="2">
    <source>
        <dbReference type="Proteomes" id="UP000014974"/>
    </source>
</evidence>
<dbReference type="AlphaFoldDB" id="S7WXC4"/>
<proteinExistence type="predicted"/>
<reference evidence="1 2" key="1">
    <citation type="journal article" date="2013" name="Genome Announc.">
        <title>Draft Genome Sequence of Cyclobacterium qasimii Strain M12-11BT, Isolated from Arctic Marine Sediment.</title>
        <authorList>
            <person name="Shivaji S."/>
            <person name="Ara S."/>
            <person name="Singh A."/>
            <person name="Kumar Pinnaka A."/>
        </authorList>
    </citation>
    <scope>NUCLEOTIDE SEQUENCE [LARGE SCALE GENOMIC DNA]</scope>
    <source>
        <strain evidence="1 2">M12-11B</strain>
    </source>
</reference>
<dbReference type="Proteomes" id="UP000014974">
    <property type="component" value="Unassembled WGS sequence"/>
</dbReference>
<dbReference type="EMBL" id="ATNM01000016">
    <property type="protein sequence ID" value="EPR71434.1"/>
    <property type="molecule type" value="Genomic_DNA"/>
</dbReference>